<dbReference type="Proteomes" id="UP001283361">
    <property type="component" value="Unassembled WGS sequence"/>
</dbReference>
<dbReference type="Gene3D" id="3.60.10.10">
    <property type="entry name" value="Endonuclease/exonuclease/phosphatase"/>
    <property type="match status" value="1"/>
</dbReference>
<evidence type="ECO:0008006" key="3">
    <source>
        <dbReference type="Google" id="ProtNLM"/>
    </source>
</evidence>
<dbReference type="InterPro" id="IPR027124">
    <property type="entry name" value="Swc5/CFDP1/2"/>
</dbReference>
<dbReference type="AlphaFoldDB" id="A0AAE1ABC4"/>
<dbReference type="PANTHER" id="PTHR23227:SF67">
    <property type="entry name" value="CRANIOFACIAL DEVELOPMENT PROTEIN 2-LIKE"/>
    <property type="match status" value="1"/>
</dbReference>
<evidence type="ECO:0000313" key="2">
    <source>
        <dbReference type="Proteomes" id="UP001283361"/>
    </source>
</evidence>
<gene>
    <name evidence="1" type="ORF">RRG08_007432</name>
</gene>
<accession>A0AAE1ABC4</accession>
<dbReference type="InterPro" id="IPR036691">
    <property type="entry name" value="Endo/exonu/phosph_ase_sf"/>
</dbReference>
<dbReference type="SUPFAM" id="SSF56219">
    <property type="entry name" value="DNase I-like"/>
    <property type="match status" value="1"/>
</dbReference>
<keyword evidence="2" id="KW-1185">Reference proteome</keyword>
<dbReference type="PANTHER" id="PTHR23227">
    <property type="entry name" value="BUCENTAUR RELATED"/>
    <property type="match status" value="1"/>
</dbReference>
<organism evidence="1 2">
    <name type="scientific">Elysia crispata</name>
    <name type="common">lettuce slug</name>
    <dbReference type="NCBI Taxonomy" id="231223"/>
    <lineage>
        <taxon>Eukaryota</taxon>
        <taxon>Metazoa</taxon>
        <taxon>Spiralia</taxon>
        <taxon>Lophotrochozoa</taxon>
        <taxon>Mollusca</taxon>
        <taxon>Gastropoda</taxon>
        <taxon>Heterobranchia</taxon>
        <taxon>Euthyneura</taxon>
        <taxon>Panpulmonata</taxon>
        <taxon>Sacoglossa</taxon>
        <taxon>Placobranchoidea</taxon>
        <taxon>Plakobranchidae</taxon>
        <taxon>Elysia</taxon>
    </lineage>
</organism>
<comment type="caution">
    <text evidence="1">The sequence shown here is derived from an EMBL/GenBank/DDBJ whole genome shotgun (WGS) entry which is preliminary data.</text>
</comment>
<evidence type="ECO:0000313" key="1">
    <source>
        <dbReference type="EMBL" id="KAK3783881.1"/>
    </source>
</evidence>
<proteinExistence type="predicted"/>
<reference evidence="1" key="1">
    <citation type="journal article" date="2023" name="G3 (Bethesda)">
        <title>A reference genome for the long-term kleptoplast-retaining sea slug Elysia crispata morphotype clarki.</title>
        <authorList>
            <person name="Eastman K.E."/>
            <person name="Pendleton A.L."/>
            <person name="Shaikh M.A."/>
            <person name="Suttiyut T."/>
            <person name="Ogas R."/>
            <person name="Tomko P."/>
            <person name="Gavelis G."/>
            <person name="Widhalm J.R."/>
            <person name="Wisecaver J.H."/>
        </authorList>
    </citation>
    <scope>NUCLEOTIDE SEQUENCE</scope>
    <source>
        <strain evidence="1">ECLA1</strain>
    </source>
</reference>
<dbReference type="EMBL" id="JAWDGP010002339">
    <property type="protein sequence ID" value="KAK3783881.1"/>
    <property type="molecule type" value="Genomic_DNA"/>
</dbReference>
<protein>
    <recommendedName>
        <fullName evidence="3">Endonuclease/exonuclease/phosphatase domain-containing protein</fullName>
    </recommendedName>
</protein>
<name>A0AAE1ABC4_9GAST</name>
<sequence>MDKRPNITANDVKEGSCKRRTLVRLCPDEQKTRRRVDKFYDDLEKAKSQCKSQEVKIIQGDFNAKVGKGRRDDIIGEYGLGERNERGDRLFEGAKMNEMIIGNTWFEHHPRRLWTWLSNDDETRNQIDYILIDKRFRNGMINIKHCQELTVTVITTY</sequence>